<dbReference type="InterPro" id="IPR028082">
    <property type="entry name" value="Peripla_BP_I"/>
</dbReference>
<keyword evidence="1" id="KW-0678">Repressor</keyword>
<sequence length="334" mass="35886">MSRPPSMADVARAAGVSVTTVSHVLNGTRAVNGQTEQQVRSAIDELGYRRNTVARALATARTMIAGICVPITGNSTFPVLVDVMERLLAEHGYSVVLHNTRDDPGMEHRVVEHLLDLRADGVILAPALTTLRPPPRLPMVLLDRFADADCDQVASESVSAVATLTTHLADRGHRRIAVVAGHPELSTTGDRLAGYRQAVTRLGLDADPALVVRGESEVATTREGIVQLFSRPDRPTAVVSTNNVMTIGTLSGLKDLGLQVPEDVAVVCYDDFEWADIATPSLTAMEQDLTGMATRAVELLLRRIAEPDAEIVRDRLPVAFHHRTSCGCGPSVSQ</sequence>
<accession>A0A4U6QPI6</accession>
<gene>
    <name evidence="6" type="ORF">FDO65_10795</name>
</gene>
<dbReference type="SUPFAM" id="SSF47413">
    <property type="entry name" value="lambda repressor-like DNA-binding domains"/>
    <property type="match status" value="1"/>
</dbReference>
<dbReference type="SMART" id="SM00354">
    <property type="entry name" value="HTH_LACI"/>
    <property type="match status" value="1"/>
</dbReference>
<dbReference type="PROSITE" id="PS00356">
    <property type="entry name" value="HTH_LACI_1"/>
    <property type="match status" value="1"/>
</dbReference>
<dbReference type="Proteomes" id="UP000306985">
    <property type="component" value="Unassembled WGS sequence"/>
</dbReference>
<dbReference type="InterPro" id="IPR000843">
    <property type="entry name" value="HTH_LacI"/>
</dbReference>
<keyword evidence="7" id="KW-1185">Reference proteome</keyword>
<dbReference type="EMBL" id="SZZH01000001">
    <property type="protein sequence ID" value="TKV61982.1"/>
    <property type="molecule type" value="Genomic_DNA"/>
</dbReference>
<dbReference type="Gene3D" id="3.40.50.2300">
    <property type="match status" value="2"/>
</dbReference>
<evidence type="ECO:0000256" key="2">
    <source>
        <dbReference type="ARBA" id="ARBA00023015"/>
    </source>
</evidence>
<keyword evidence="4" id="KW-0804">Transcription</keyword>
<evidence type="ECO:0000256" key="3">
    <source>
        <dbReference type="ARBA" id="ARBA00023125"/>
    </source>
</evidence>
<dbReference type="Pfam" id="PF00356">
    <property type="entry name" value="LacI"/>
    <property type="match status" value="1"/>
</dbReference>
<evidence type="ECO:0000256" key="4">
    <source>
        <dbReference type="ARBA" id="ARBA00023163"/>
    </source>
</evidence>
<dbReference type="Gene3D" id="1.10.260.40">
    <property type="entry name" value="lambda repressor-like DNA-binding domains"/>
    <property type="match status" value="1"/>
</dbReference>
<comment type="caution">
    <text evidence="6">The sequence shown here is derived from an EMBL/GenBank/DDBJ whole genome shotgun (WGS) entry which is preliminary data.</text>
</comment>
<name>A0A4U6QPI6_9ACTN</name>
<keyword evidence="2" id="KW-0805">Transcription regulation</keyword>
<dbReference type="PANTHER" id="PTHR30146:SF148">
    <property type="entry name" value="HTH-TYPE TRANSCRIPTIONAL REPRESSOR PURR-RELATED"/>
    <property type="match status" value="1"/>
</dbReference>
<dbReference type="PANTHER" id="PTHR30146">
    <property type="entry name" value="LACI-RELATED TRANSCRIPTIONAL REPRESSOR"/>
    <property type="match status" value="1"/>
</dbReference>
<proteinExistence type="predicted"/>
<reference evidence="6 7" key="1">
    <citation type="submission" date="2019-05" db="EMBL/GenBank/DDBJ databases">
        <title>Nakamurella sp. N5BH11, whole genome shotgun sequence.</title>
        <authorList>
            <person name="Tuo L."/>
        </authorList>
    </citation>
    <scope>NUCLEOTIDE SEQUENCE [LARGE SCALE GENOMIC DNA]</scope>
    <source>
        <strain evidence="6 7">N5BH11</strain>
    </source>
</reference>
<organism evidence="6 7">
    <name type="scientific">Nakamurella flava</name>
    <dbReference type="NCBI Taxonomy" id="2576308"/>
    <lineage>
        <taxon>Bacteria</taxon>
        <taxon>Bacillati</taxon>
        <taxon>Actinomycetota</taxon>
        <taxon>Actinomycetes</taxon>
        <taxon>Nakamurellales</taxon>
        <taxon>Nakamurellaceae</taxon>
        <taxon>Nakamurella</taxon>
    </lineage>
</organism>
<dbReference type="GO" id="GO:0000976">
    <property type="term" value="F:transcription cis-regulatory region binding"/>
    <property type="evidence" value="ECO:0007669"/>
    <property type="project" value="TreeGrafter"/>
</dbReference>
<dbReference type="RefSeq" id="WP_137449287.1">
    <property type="nucleotide sequence ID" value="NZ_SZZH01000001.1"/>
</dbReference>
<evidence type="ECO:0000256" key="1">
    <source>
        <dbReference type="ARBA" id="ARBA00022491"/>
    </source>
</evidence>
<dbReference type="SUPFAM" id="SSF53822">
    <property type="entry name" value="Periplasmic binding protein-like I"/>
    <property type="match status" value="1"/>
</dbReference>
<dbReference type="CDD" id="cd01392">
    <property type="entry name" value="HTH_LacI"/>
    <property type="match status" value="1"/>
</dbReference>
<dbReference type="GO" id="GO:0003700">
    <property type="term" value="F:DNA-binding transcription factor activity"/>
    <property type="evidence" value="ECO:0007669"/>
    <property type="project" value="TreeGrafter"/>
</dbReference>
<dbReference type="PROSITE" id="PS50932">
    <property type="entry name" value="HTH_LACI_2"/>
    <property type="match status" value="1"/>
</dbReference>
<dbReference type="InterPro" id="IPR010982">
    <property type="entry name" value="Lambda_DNA-bd_dom_sf"/>
</dbReference>
<keyword evidence="3" id="KW-0238">DNA-binding</keyword>
<dbReference type="PRINTS" id="PR00036">
    <property type="entry name" value="HTHLACI"/>
</dbReference>
<evidence type="ECO:0000313" key="6">
    <source>
        <dbReference type="EMBL" id="TKV61982.1"/>
    </source>
</evidence>
<evidence type="ECO:0000313" key="7">
    <source>
        <dbReference type="Proteomes" id="UP000306985"/>
    </source>
</evidence>
<dbReference type="AlphaFoldDB" id="A0A4U6QPI6"/>
<dbReference type="OrthoDB" id="37081at2"/>
<dbReference type="CDD" id="cd06267">
    <property type="entry name" value="PBP1_LacI_sugar_binding-like"/>
    <property type="match status" value="1"/>
</dbReference>
<dbReference type="InterPro" id="IPR046335">
    <property type="entry name" value="LacI/GalR-like_sensor"/>
</dbReference>
<evidence type="ECO:0000259" key="5">
    <source>
        <dbReference type="PROSITE" id="PS50932"/>
    </source>
</evidence>
<feature type="domain" description="HTH lacI-type" evidence="5">
    <location>
        <begin position="5"/>
        <end position="59"/>
    </location>
</feature>
<dbReference type="Pfam" id="PF13377">
    <property type="entry name" value="Peripla_BP_3"/>
    <property type="match status" value="1"/>
</dbReference>
<protein>
    <submittedName>
        <fullName evidence="6">LacI family transcriptional regulator</fullName>
    </submittedName>
</protein>